<reference evidence="2 3" key="1">
    <citation type="submission" date="2019-04" db="EMBL/GenBank/DDBJ databases">
        <authorList>
            <person name="Yang Y."/>
            <person name="Wei D."/>
        </authorList>
    </citation>
    <scope>NUCLEOTIDE SEQUENCE [LARGE SCALE GENOMIC DNA]</scope>
    <source>
        <strain evidence="2 3">L-1-4w-11</strain>
    </source>
</reference>
<proteinExistence type="predicted"/>
<sequence length="129" mass="13781">MTDPTRFNAFLAPISVRVEGERVARVRMVPQRLHSNLRDHVHGGALLGFMDVATFAGARALGLMQAPAATVDLSAQFIAGADASRPIEAVVELLRETARMFFVRGLIVQNETACASFACTARKGGAARA</sequence>
<dbReference type="OrthoDB" id="5741080at2"/>
<dbReference type="AlphaFoldDB" id="A0A4U1L5U6"/>
<dbReference type="Gene3D" id="3.10.129.10">
    <property type="entry name" value="Hotdog Thioesterase"/>
    <property type="match status" value="1"/>
</dbReference>
<dbReference type="CDD" id="cd03443">
    <property type="entry name" value="PaaI_thioesterase"/>
    <property type="match status" value="1"/>
</dbReference>
<dbReference type="SUPFAM" id="SSF54637">
    <property type="entry name" value="Thioesterase/thiol ester dehydrase-isomerase"/>
    <property type="match status" value="1"/>
</dbReference>
<keyword evidence="3" id="KW-1185">Reference proteome</keyword>
<dbReference type="InterPro" id="IPR006683">
    <property type="entry name" value="Thioestr_dom"/>
</dbReference>
<gene>
    <name evidence="2" type="ORF">FBR43_14200</name>
</gene>
<accession>A0A4U1L5U6</accession>
<evidence type="ECO:0000313" key="2">
    <source>
        <dbReference type="EMBL" id="TKD52319.1"/>
    </source>
</evidence>
<feature type="domain" description="Thioesterase" evidence="1">
    <location>
        <begin position="40"/>
        <end position="112"/>
    </location>
</feature>
<comment type="caution">
    <text evidence="2">The sequence shown here is derived from an EMBL/GenBank/DDBJ whole genome shotgun (WGS) entry which is preliminary data.</text>
</comment>
<organism evidence="2 3">
    <name type="scientific">Sphingomonas baiyangensis</name>
    <dbReference type="NCBI Taxonomy" id="2572576"/>
    <lineage>
        <taxon>Bacteria</taxon>
        <taxon>Pseudomonadati</taxon>
        <taxon>Pseudomonadota</taxon>
        <taxon>Alphaproteobacteria</taxon>
        <taxon>Sphingomonadales</taxon>
        <taxon>Sphingomonadaceae</taxon>
        <taxon>Sphingomonas</taxon>
    </lineage>
</organism>
<dbReference type="EMBL" id="SWKR01000002">
    <property type="protein sequence ID" value="TKD52319.1"/>
    <property type="molecule type" value="Genomic_DNA"/>
</dbReference>
<dbReference type="Proteomes" id="UP000309138">
    <property type="component" value="Unassembled WGS sequence"/>
</dbReference>
<evidence type="ECO:0000313" key="3">
    <source>
        <dbReference type="Proteomes" id="UP000309138"/>
    </source>
</evidence>
<protein>
    <submittedName>
        <fullName evidence="2">PaaI family thioesterase</fullName>
    </submittedName>
</protein>
<dbReference type="InterPro" id="IPR029069">
    <property type="entry name" value="HotDog_dom_sf"/>
</dbReference>
<dbReference type="Pfam" id="PF03061">
    <property type="entry name" value="4HBT"/>
    <property type="match status" value="1"/>
</dbReference>
<evidence type="ECO:0000259" key="1">
    <source>
        <dbReference type="Pfam" id="PF03061"/>
    </source>
</evidence>
<dbReference type="GO" id="GO:0016790">
    <property type="term" value="F:thiolester hydrolase activity"/>
    <property type="evidence" value="ECO:0007669"/>
    <property type="project" value="UniProtKB-ARBA"/>
</dbReference>
<name>A0A4U1L5U6_9SPHN</name>